<dbReference type="Proteomes" id="UP000660680">
    <property type="component" value="Unassembled WGS sequence"/>
</dbReference>
<evidence type="ECO:0008006" key="3">
    <source>
        <dbReference type="Google" id="ProtNLM"/>
    </source>
</evidence>
<name>A0A918G7Z4_9PSEU</name>
<accession>A0A918G7Z4</accession>
<organism evidence="1 2">
    <name type="scientific">Actinokineospora fastidiosa</name>
    <dbReference type="NCBI Taxonomy" id="1816"/>
    <lineage>
        <taxon>Bacteria</taxon>
        <taxon>Bacillati</taxon>
        <taxon>Actinomycetota</taxon>
        <taxon>Actinomycetes</taxon>
        <taxon>Pseudonocardiales</taxon>
        <taxon>Pseudonocardiaceae</taxon>
        <taxon>Actinokineospora</taxon>
    </lineage>
</organism>
<dbReference type="Gene3D" id="2.30.30.40">
    <property type="entry name" value="SH3 Domains"/>
    <property type="match status" value="1"/>
</dbReference>
<sequence length="103" mass="10864">MLVPKRALLIGGVAVVALVYSMGMEPPNGETAPTGGEGACKVIVTADVLNVRAKPDVKSEIVGKFNMGAETVADKAVENGFRKLAQDRWAAEEFLKPLPGHDC</sequence>
<keyword evidence="2" id="KW-1185">Reference proteome</keyword>
<protein>
    <recommendedName>
        <fullName evidence="3">SH3 domain-containing protein</fullName>
    </recommendedName>
</protein>
<gene>
    <name evidence="1" type="ORF">GCM10010171_16480</name>
</gene>
<comment type="caution">
    <text evidence="1">The sequence shown here is derived from an EMBL/GenBank/DDBJ whole genome shotgun (WGS) entry which is preliminary data.</text>
</comment>
<reference evidence="1" key="1">
    <citation type="journal article" date="2014" name="Int. J. Syst. Evol. Microbiol.">
        <title>Complete genome sequence of Corynebacterium casei LMG S-19264T (=DSM 44701T), isolated from a smear-ripened cheese.</title>
        <authorList>
            <consortium name="US DOE Joint Genome Institute (JGI-PGF)"/>
            <person name="Walter F."/>
            <person name="Albersmeier A."/>
            <person name="Kalinowski J."/>
            <person name="Ruckert C."/>
        </authorList>
    </citation>
    <scope>NUCLEOTIDE SEQUENCE</scope>
    <source>
        <strain evidence="1">JCM 3276</strain>
    </source>
</reference>
<evidence type="ECO:0000313" key="1">
    <source>
        <dbReference type="EMBL" id="GGS24031.1"/>
    </source>
</evidence>
<evidence type="ECO:0000313" key="2">
    <source>
        <dbReference type="Proteomes" id="UP000660680"/>
    </source>
</evidence>
<dbReference type="EMBL" id="BMRB01000001">
    <property type="protein sequence ID" value="GGS24031.1"/>
    <property type="molecule type" value="Genomic_DNA"/>
</dbReference>
<dbReference type="RefSeq" id="WP_308425861.1">
    <property type="nucleotide sequence ID" value="NZ_BMRB01000001.1"/>
</dbReference>
<reference evidence="1" key="2">
    <citation type="submission" date="2020-09" db="EMBL/GenBank/DDBJ databases">
        <authorList>
            <person name="Sun Q."/>
            <person name="Ohkuma M."/>
        </authorList>
    </citation>
    <scope>NUCLEOTIDE SEQUENCE</scope>
    <source>
        <strain evidence="1">JCM 3276</strain>
    </source>
</reference>
<proteinExistence type="predicted"/>
<dbReference type="AlphaFoldDB" id="A0A918G7Z4"/>